<dbReference type="AlphaFoldDB" id="A0A7L4B3A1"/>
<name>A0A7L4B3A1_9CHAR</name>
<dbReference type="InterPro" id="IPR043504">
    <property type="entry name" value="Peptidase_S1_PA_chymotrypsin"/>
</dbReference>
<evidence type="ECO:0000313" key="4">
    <source>
        <dbReference type="Proteomes" id="UP000556165"/>
    </source>
</evidence>
<feature type="non-terminal residue" evidence="3">
    <location>
        <position position="1"/>
    </location>
</feature>
<evidence type="ECO:0000259" key="2">
    <source>
        <dbReference type="PROSITE" id="PS50240"/>
    </source>
</evidence>
<dbReference type="Proteomes" id="UP000556165">
    <property type="component" value="Unassembled WGS sequence"/>
</dbReference>
<gene>
    <name evidence="3" type="primary">Ovch1</name>
    <name evidence="3" type="ORF">PHASIM_R15074</name>
</gene>
<feature type="non-terminal residue" evidence="3">
    <location>
        <position position="119"/>
    </location>
</feature>
<accession>A0A7L4B3A1</accession>
<dbReference type="GO" id="GO:0004252">
    <property type="term" value="F:serine-type endopeptidase activity"/>
    <property type="evidence" value="ECO:0007669"/>
    <property type="project" value="InterPro"/>
</dbReference>
<organism evidence="3 4">
    <name type="scientific">Phaetusa simplex</name>
    <name type="common">large-billed tern</name>
    <dbReference type="NCBI Taxonomy" id="297813"/>
    <lineage>
        <taxon>Eukaryota</taxon>
        <taxon>Metazoa</taxon>
        <taxon>Chordata</taxon>
        <taxon>Craniata</taxon>
        <taxon>Vertebrata</taxon>
        <taxon>Euteleostomi</taxon>
        <taxon>Archelosauria</taxon>
        <taxon>Archosauria</taxon>
        <taxon>Dinosauria</taxon>
        <taxon>Saurischia</taxon>
        <taxon>Theropoda</taxon>
        <taxon>Coelurosauria</taxon>
        <taxon>Aves</taxon>
        <taxon>Neognathae</taxon>
        <taxon>Neoaves</taxon>
        <taxon>Charadriiformes</taxon>
        <taxon>Laridae</taxon>
        <taxon>Phaetusa</taxon>
    </lineage>
</organism>
<keyword evidence="4" id="KW-1185">Reference proteome</keyword>
<dbReference type="PANTHER" id="PTHR24252:SF18">
    <property type="entry name" value="OVOCHYMASE 1"/>
    <property type="match status" value="1"/>
</dbReference>
<sequence>QVRQVKATRVHPDFNMLGYESGIVLMQLDIPLEYNAAVRPVCLSNSTETLSSSYLCTVSGWGIIKESGSSDFASRRLQQTGVPVLENEICERNYYFSHPGGITARMLSAGFVSVGGQDS</sequence>
<dbReference type="SUPFAM" id="SSF50494">
    <property type="entry name" value="Trypsin-like serine proteases"/>
    <property type="match status" value="1"/>
</dbReference>
<keyword evidence="1" id="KW-1015">Disulfide bond</keyword>
<feature type="domain" description="Peptidase S1" evidence="2">
    <location>
        <begin position="1"/>
        <end position="119"/>
    </location>
</feature>
<protein>
    <submittedName>
        <fullName evidence="3">OVCH1 protein</fullName>
    </submittedName>
</protein>
<dbReference type="PANTHER" id="PTHR24252">
    <property type="entry name" value="ACROSIN-RELATED"/>
    <property type="match status" value="1"/>
</dbReference>
<dbReference type="Pfam" id="PF00089">
    <property type="entry name" value="Trypsin"/>
    <property type="match status" value="1"/>
</dbReference>
<dbReference type="GO" id="GO:0006508">
    <property type="term" value="P:proteolysis"/>
    <property type="evidence" value="ECO:0007669"/>
    <property type="project" value="InterPro"/>
</dbReference>
<dbReference type="PROSITE" id="PS50240">
    <property type="entry name" value="TRYPSIN_DOM"/>
    <property type="match status" value="1"/>
</dbReference>
<dbReference type="InterPro" id="IPR009003">
    <property type="entry name" value="Peptidase_S1_PA"/>
</dbReference>
<comment type="caution">
    <text evidence="3">The sequence shown here is derived from an EMBL/GenBank/DDBJ whole genome shotgun (WGS) entry which is preliminary data.</text>
</comment>
<reference evidence="3 4" key="1">
    <citation type="submission" date="2019-09" db="EMBL/GenBank/DDBJ databases">
        <title>Bird 10,000 Genomes (B10K) Project - Family phase.</title>
        <authorList>
            <person name="Zhang G."/>
        </authorList>
    </citation>
    <scope>NUCLEOTIDE SEQUENCE [LARGE SCALE GENOMIC DNA]</scope>
    <source>
        <strain evidence="3">B10K-DU-009-16</strain>
        <tissue evidence="3">Muscle</tissue>
    </source>
</reference>
<dbReference type="EMBL" id="VZZW01000529">
    <property type="protein sequence ID" value="NXW31824.1"/>
    <property type="molecule type" value="Genomic_DNA"/>
</dbReference>
<evidence type="ECO:0000313" key="3">
    <source>
        <dbReference type="EMBL" id="NXW31824.1"/>
    </source>
</evidence>
<proteinExistence type="predicted"/>
<evidence type="ECO:0000256" key="1">
    <source>
        <dbReference type="ARBA" id="ARBA00023157"/>
    </source>
</evidence>
<dbReference type="Gene3D" id="2.40.10.10">
    <property type="entry name" value="Trypsin-like serine proteases"/>
    <property type="match status" value="2"/>
</dbReference>
<dbReference type="InterPro" id="IPR001254">
    <property type="entry name" value="Trypsin_dom"/>
</dbReference>